<dbReference type="CDD" id="cd05233">
    <property type="entry name" value="SDR_c"/>
    <property type="match status" value="1"/>
</dbReference>
<dbReference type="Gene3D" id="3.40.50.720">
    <property type="entry name" value="NAD(P)-binding Rossmann-like Domain"/>
    <property type="match status" value="1"/>
</dbReference>
<dbReference type="PRINTS" id="PR00080">
    <property type="entry name" value="SDRFAMILY"/>
</dbReference>
<keyword evidence="5" id="KW-1185">Reference proteome</keyword>
<dbReference type="SUPFAM" id="SSF51735">
    <property type="entry name" value="NAD(P)-binding Rossmann-fold domains"/>
    <property type="match status" value="1"/>
</dbReference>
<evidence type="ECO:0000256" key="2">
    <source>
        <dbReference type="ARBA" id="ARBA00023002"/>
    </source>
</evidence>
<evidence type="ECO:0000256" key="1">
    <source>
        <dbReference type="ARBA" id="ARBA00006484"/>
    </source>
</evidence>
<dbReference type="PANTHER" id="PTHR42901:SF1">
    <property type="entry name" value="ALCOHOL DEHYDROGENASE"/>
    <property type="match status" value="1"/>
</dbReference>
<dbReference type="RefSeq" id="WP_160633662.1">
    <property type="nucleotide sequence ID" value="NZ_WWNE01000009.1"/>
</dbReference>
<name>A0A6N9NLE3_9FLAO</name>
<organism evidence="4 5">
    <name type="scientific">Acidiluteibacter ferrifornacis</name>
    <dbReference type="NCBI Taxonomy" id="2692424"/>
    <lineage>
        <taxon>Bacteria</taxon>
        <taxon>Pseudomonadati</taxon>
        <taxon>Bacteroidota</taxon>
        <taxon>Flavobacteriia</taxon>
        <taxon>Flavobacteriales</taxon>
        <taxon>Cryomorphaceae</taxon>
        <taxon>Acidiluteibacter</taxon>
    </lineage>
</organism>
<dbReference type="InterPro" id="IPR036291">
    <property type="entry name" value="NAD(P)-bd_dom_sf"/>
</dbReference>
<evidence type="ECO:0000313" key="5">
    <source>
        <dbReference type="Proteomes" id="UP000470771"/>
    </source>
</evidence>
<reference evidence="4 5" key="1">
    <citation type="submission" date="2019-12" db="EMBL/GenBank/DDBJ databases">
        <authorList>
            <person name="Zhao J."/>
        </authorList>
    </citation>
    <scope>NUCLEOTIDE SEQUENCE [LARGE SCALE GENOMIC DNA]</scope>
    <source>
        <strain evidence="4 5">S-15</strain>
    </source>
</reference>
<dbReference type="AlphaFoldDB" id="A0A6N9NLE3"/>
<dbReference type="PRINTS" id="PR00081">
    <property type="entry name" value="GDHRDH"/>
</dbReference>
<evidence type="ECO:0000256" key="3">
    <source>
        <dbReference type="RuleBase" id="RU000363"/>
    </source>
</evidence>
<dbReference type="Proteomes" id="UP000470771">
    <property type="component" value="Unassembled WGS sequence"/>
</dbReference>
<evidence type="ECO:0000313" key="4">
    <source>
        <dbReference type="EMBL" id="NBG66704.1"/>
    </source>
</evidence>
<sequence>MNVIITGASQGLGFELVLRFCSLYPEVNMMAIARSVDKLNNLKSICKNKYGIDITTEKIDFNSENFHLNIKEKFSKQFDSVDILINNSAILFNKAFPENTYYDALTIYKVNTLAPYFLTQALLPLLKKSVRAHVVNISSMGGFQGSSKFPGLSLYSSSKAALSNITECLAEELLDTSINVNALALGSINTEMLRNAFPGYISPNSPADMASYICDFAVNAGSVYNGKVLPVSNSTP</sequence>
<comment type="similarity">
    <text evidence="1 3">Belongs to the short-chain dehydrogenases/reductases (SDR) family.</text>
</comment>
<comment type="caution">
    <text evidence="4">The sequence shown here is derived from an EMBL/GenBank/DDBJ whole genome shotgun (WGS) entry which is preliminary data.</text>
</comment>
<gene>
    <name evidence="4" type="ORF">GQN54_11315</name>
</gene>
<dbReference type="InterPro" id="IPR002347">
    <property type="entry name" value="SDR_fam"/>
</dbReference>
<dbReference type="PANTHER" id="PTHR42901">
    <property type="entry name" value="ALCOHOL DEHYDROGENASE"/>
    <property type="match status" value="1"/>
</dbReference>
<protein>
    <submittedName>
        <fullName evidence="4">SDR family NAD(P)-dependent oxidoreductase</fullName>
    </submittedName>
</protein>
<accession>A0A6N9NLE3</accession>
<proteinExistence type="inferred from homology"/>
<keyword evidence="2" id="KW-0560">Oxidoreductase</keyword>
<dbReference type="EMBL" id="WWNE01000009">
    <property type="protein sequence ID" value="NBG66704.1"/>
    <property type="molecule type" value="Genomic_DNA"/>
</dbReference>
<dbReference type="GO" id="GO:0016491">
    <property type="term" value="F:oxidoreductase activity"/>
    <property type="evidence" value="ECO:0007669"/>
    <property type="project" value="UniProtKB-KW"/>
</dbReference>
<dbReference type="Pfam" id="PF00106">
    <property type="entry name" value="adh_short"/>
    <property type="match status" value="1"/>
</dbReference>